<dbReference type="Pfam" id="PF01327">
    <property type="entry name" value="Pep_deformylase"/>
    <property type="match status" value="1"/>
</dbReference>
<evidence type="ECO:0000256" key="2">
    <source>
        <dbReference type="HAMAP-Rule" id="MF_00163"/>
    </source>
</evidence>
<dbReference type="GO" id="GO:0046872">
    <property type="term" value="F:metal ion binding"/>
    <property type="evidence" value="ECO:0007669"/>
    <property type="project" value="UniProtKB-KW"/>
</dbReference>
<dbReference type="GO" id="GO:0042586">
    <property type="term" value="F:peptide deformylase activity"/>
    <property type="evidence" value="ECO:0007669"/>
    <property type="project" value="UniProtKB-UniRule"/>
</dbReference>
<keyword evidence="2" id="KW-0648">Protein biosynthesis</keyword>
<protein>
    <recommendedName>
        <fullName evidence="2">Peptide deformylase</fullName>
        <shortName evidence="2">PDF</shortName>
        <ecNumber evidence="2">3.5.1.88</ecNumber>
    </recommendedName>
    <alternativeName>
        <fullName evidence="2">Polypeptide deformylase</fullName>
    </alternativeName>
</protein>
<dbReference type="EMBL" id="BKZW01000001">
    <property type="protein sequence ID" value="GER88146.1"/>
    <property type="molecule type" value="Genomic_DNA"/>
</dbReference>
<dbReference type="PANTHER" id="PTHR10458:SF22">
    <property type="entry name" value="PEPTIDE DEFORMYLASE"/>
    <property type="match status" value="1"/>
</dbReference>
<proteinExistence type="inferred from homology"/>
<feature type="binding site" evidence="2">
    <location>
        <position position="131"/>
    </location>
    <ligand>
        <name>Fe cation</name>
        <dbReference type="ChEBI" id="CHEBI:24875"/>
    </ligand>
</feature>
<accession>A0A5J4KSG5</accession>
<dbReference type="PANTHER" id="PTHR10458">
    <property type="entry name" value="PEPTIDE DEFORMYLASE"/>
    <property type="match status" value="1"/>
</dbReference>
<dbReference type="RefSeq" id="WP_151756076.1">
    <property type="nucleotide sequence ID" value="NZ_BKZW01000001.1"/>
</dbReference>
<dbReference type="SUPFAM" id="SSF56420">
    <property type="entry name" value="Peptide deformylase"/>
    <property type="match status" value="1"/>
</dbReference>
<comment type="similarity">
    <text evidence="1 2">Belongs to the polypeptide deformylase family.</text>
</comment>
<feature type="binding site" evidence="2">
    <location>
        <position position="88"/>
    </location>
    <ligand>
        <name>Fe cation</name>
        <dbReference type="ChEBI" id="CHEBI:24875"/>
    </ligand>
</feature>
<comment type="function">
    <text evidence="2">Removes the formyl group from the N-terminal Met of newly synthesized proteins. Requires at least a dipeptide for an efficient rate of reaction. N-terminal L-methionine is a prerequisite for activity but the enzyme has broad specificity at other positions.</text>
</comment>
<dbReference type="PIRSF" id="PIRSF004749">
    <property type="entry name" value="Pep_def"/>
    <property type="match status" value="1"/>
</dbReference>
<evidence type="ECO:0000313" key="3">
    <source>
        <dbReference type="EMBL" id="GER88146.1"/>
    </source>
</evidence>
<dbReference type="Proteomes" id="UP000326912">
    <property type="component" value="Unassembled WGS sequence"/>
</dbReference>
<dbReference type="EC" id="3.5.1.88" evidence="2"/>
<comment type="cofactor">
    <cofactor evidence="2">
        <name>Fe(2+)</name>
        <dbReference type="ChEBI" id="CHEBI:29033"/>
    </cofactor>
    <text evidence="2">Binds 1 Fe(2+) ion.</text>
</comment>
<dbReference type="CDD" id="cd00487">
    <property type="entry name" value="Pep_deformylase"/>
    <property type="match status" value="1"/>
</dbReference>
<organism evidence="3 4">
    <name type="scientific">Dictyobacter vulcani</name>
    <dbReference type="NCBI Taxonomy" id="2607529"/>
    <lineage>
        <taxon>Bacteria</taxon>
        <taxon>Bacillati</taxon>
        <taxon>Chloroflexota</taxon>
        <taxon>Ktedonobacteria</taxon>
        <taxon>Ktedonobacterales</taxon>
        <taxon>Dictyobacteraceae</taxon>
        <taxon>Dictyobacter</taxon>
    </lineage>
</organism>
<comment type="catalytic activity">
    <reaction evidence="2">
        <text>N-terminal N-formyl-L-methionyl-[peptide] + H2O = N-terminal L-methionyl-[peptide] + formate</text>
        <dbReference type="Rhea" id="RHEA:24420"/>
        <dbReference type="Rhea" id="RHEA-COMP:10639"/>
        <dbReference type="Rhea" id="RHEA-COMP:10640"/>
        <dbReference type="ChEBI" id="CHEBI:15377"/>
        <dbReference type="ChEBI" id="CHEBI:15740"/>
        <dbReference type="ChEBI" id="CHEBI:49298"/>
        <dbReference type="ChEBI" id="CHEBI:64731"/>
        <dbReference type="EC" id="3.5.1.88"/>
    </reaction>
</comment>
<keyword evidence="4" id="KW-1185">Reference proteome</keyword>
<feature type="binding site" evidence="2">
    <location>
        <position position="135"/>
    </location>
    <ligand>
        <name>Fe cation</name>
        <dbReference type="ChEBI" id="CHEBI:24875"/>
    </ligand>
</feature>
<dbReference type="HAMAP" id="MF_00163">
    <property type="entry name" value="Pep_deformylase"/>
    <property type="match status" value="1"/>
</dbReference>
<keyword evidence="2" id="KW-0479">Metal-binding</keyword>
<dbReference type="PRINTS" id="PR01576">
    <property type="entry name" value="PDEFORMYLASE"/>
</dbReference>
<comment type="caution">
    <text evidence="3">The sequence shown here is derived from an EMBL/GenBank/DDBJ whole genome shotgun (WGS) entry which is preliminary data.</text>
</comment>
<feature type="active site" evidence="2">
    <location>
        <position position="132"/>
    </location>
</feature>
<sequence>MAIRKIITTENPILRQKAKKVHRFDPSLQRLVEDMFETMREANGVGLAGPQIAQSIRVFVAEYEDRKVAVFNPEIVKAEGEEPGQEGCLSIPGYIGENIRRATRIVVKGQDVKGKAIRVNAEGWFARILQHEIDHLDGILFVDRLDSPEDLHEVREGDLEEGEPALIE</sequence>
<dbReference type="NCBIfam" id="NF001159">
    <property type="entry name" value="PRK00150.1-3"/>
    <property type="match status" value="1"/>
</dbReference>
<gene>
    <name evidence="2 3" type="primary">def</name>
    <name evidence="3" type="ORF">KDW_23080</name>
</gene>
<keyword evidence="2" id="KW-0378">Hydrolase</keyword>
<dbReference type="InterPro" id="IPR023635">
    <property type="entry name" value="Peptide_deformylase"/>
</dbReference>
<evidence type="ECO:0000313" key="4">
    <source>
        <dbReference type="Proteomes" id="UP000326912"/>
    </source>
</evidence>
<keyword evidence="2" id="KW-0408">Iron</keyword>
<dbReference type="AlphaFoldDB" id="A0A5J4KSG5"/>
<dbReference type="Gene3D" id="3.90.45.10">
    <property type="entry name" value="Peptide deformylase"/>
    <property type="match status" value="1"/>
</dbReference>
<evidence type="ECO:0000256" key="1">
    <source>
        <dbReference type="ARBA" id="ARBA00010759"/>
    </source>
</evidence>
<dbReference type="NCBIfam" id="TIGR00079">
    <property type="entry name" value="pept_deformyl"/>
    <property type="match status" value="1"/>
</dbReference>
<name>A0A5J4KSG5_9CHLR</name>
<dbReference type="GO" id="GO:0006412">
    <property type="term" value="P:translation"/>
    <property type="evidence" value="ECO:0007669"/>
    <property type="project" value="UniProtKB-UniRule"/>
</dbReference>
<dbReference type="InterPro" id="IPR036821">
    <property type="entry name" value="Peptide_deformylase_sf"/>
</dbReference>
<reference evidence="3 4" key="1">
    <citation type="submission" date="2019-10" db="EMBL/GenBank/DDBJ databases">
        <title>Dictyobacter vulcani sp. nov., within the class Ktedonobacteria, isolated from soil of volcanic Mt. Zao.</title>
        <authorList>
            <person name="Zheng Y."/>
            <person name="Wang C.M."/>
            <person name="Sakai Y."/>
            <person name="Abe K."/>
            <person name="Yokota A."/>
            <person name="Yabe S."/>
        </authorList>
    </citation>
    <scope>NUCLEOTIDE SEQUENCE [LARGE SCALE GENOMIC DNA]</scope>
    <source>
        <strain evidence="3 4">W12</strain>
    </source>
</reference>